<reference evidence="6 7" key="1">
    <citation type="submission" date="2018-07" db="EMBL/GenBank/DDBJ databases">
        <title>Genomic Encyclopedia of Type Strains, Phase III (KMG-III): the genomes of soil and plant-associated and newly described type strains.</title>
        <authorList>
            <person name="Whitman W."/>
        </authorList>
    </citation>
    <scope>NUCLEOTIDE SEQUENCE [LARGE SCALE GENOMIC DNA]</scope>
    <source>
        <strain evidence="6 7">CECT 7287</strain>
    </source>
</reference>
<evidence type="ECO:0000256" key="3">
    <source>
        <dbReference type="ARBA" id="ARBA00023163"/>
    </source>
</evidence>
<dbReference type="RefSeq" id="WP_116062371.1">
    <property type="nucleotide sequence ID" value="NZ_QRDZ01000016.1"/>
</dbReference>
<sequence length="536" mass="62097">MEHDSGREAGAPIGGGLGNVWFQLKESIRERENKTCRIVYTSAPTFMLFVPGQSYGKIVIDGLLYPLQANSAYFVAAGQRVETHYERKGDYPQYRFLFDLVGPEEEIQRTTSWLTERGRFSTAADSRLLLLCNKTAEGWSIADPIARLAGQAGFLELLYLLFRRQDEHGEALERVRAYLESAYRETVTVEDLADKAGMSRYYFMRSFKERFGQSVMEYMTELRTNEAKRLMEAGESLRKVSETVGYKDPLYFSSQFKKHVGISPSSYIASRKCRTAAYSWPNVGQLLTLGIIPYAAPIDQSWSDDYRRKYRFDVKVPLSHDYSFNRQALTRACPDRIVALDEMIIEEEKIRLRQIAPTLFLRWHKESWKEHLIQVARFIEREKEGEQWLDRYEGQAEELRSIVPSAFRSGRLLILNICARGMQIWGKRAGSVLYNDLRIPCAAGVEQIPFTEFATVERLSELDADTLLVTVVKDRESQAEWERLQLTEAWKGLRAVRNRNVYRGSDRNWLQEPILEYTANRQELLLQDLKQLFRAL</sequence>
<dbReference type="SUPFAM" id="SSF46689">
    <property type="entry name" value="Homeodomain-like"/>
    <property type="match status" value="2"/>
</dbReference>
<dbReference type="SUPFAM" id="SSF53807">
    <property type="entry name" value="Helical backbone' metal receptor"/>
    <property type="match status" value="1"/>
</dbReference>
<name>A0A3D9JMP5_9BACL</name>
<dbReference type="PANTHER" id="PTHR43280">
    <property type="entry name" value="ARAC-FAMILY TRANSCRIPTIONAL REGULATOR"/>
    <property type="match status" value="1"/>
</dbReference>
<dbReference type="AlphaFoldDB" id="A0A3D9JMP5"/>
<dbReference type="Proteomes" id="UP000256977">
    <property type="component" value="Unassembled WGS sequence"/>
</dbReference>
<comment type="caution">
    <text evidence="6">The sequence shown here is derived from an EMBL/GenBank/DDBJ whole genome shotgun (WGS) entry which is preliminary data.</text>
</comment>
<proteinExistence type="predicted"/>
<dbReference type="InterPro" id="IPR018060">
    <property type="entry name" value="HTH_AraC"/>
</dbReference>
<evidence type="ECO:0000259" key="4">
    <source>
        <dbReference type="PROSITE" id="PS01124"/>
    </source>
</evidence>
<dbReference type="Pfam" id="PF12833">
    <property type="entry name" value="HTH_18"/>
    <property type="match status" value="1"/>
</dbReference>
<evidence type="ECO:0000256" key="2">
    <source>
        <dbReference type="ARBA" id="ARBA00023125"/>
    </source>
</evidence>
<keyword evidence="7" id="KW-1185">Reference proteome</keyword>
<dbReference type="InterPro" id="IPR009057">
    <property type="entry name" value="Homeodomain-like_sf"/>
</dbReference>
<evidence type="ECO:0000313" key="7">
    <source>
        <dbReference type="Proteomes" id="UP000256977"/>
    </source>
</evidence>
<feature type="domain" description="HTH araC/xylS-type" evidence="4">
    <location>
        <begin position="173"/>
        <end position="270"/>
    </location>
</feature>
<accession>A0A3D9JMP5</accession>
<dbReference type="PROSITE" id="PS01124">
    <property type="entry name" value="HTH_ARAC_FAMILY_2"/>
    <property type="match status" value="1"/>
</dbReference>
<dbReference type="Gene3D" id="1.10.10.60">
    <property type="entry name" value="Homeodomain-like"/>
    <property type="match status" value="2"/>
</dbReference>
<dbReference type="SMART" id="SM00342">
    <property type="entry name" value="HTH_ARAC"/>
    <property type="match status" value="1"/>
</dbReference>
<dbReference type="GO" id="GO:0043565">
    <property type="term" value="F:sequence-specific DNA binding"/>
    <property type="evidence" value="ECO:0007669"/>
    <property type="project" value="InterPro"/>
</dbReference>
<protein>
    <submittedName>
        <fullName evidence="6">ABC-type Fe3+-hydroxamate transport system substrate-binding protein</fullName>
    </submittedName>
</protein>
<dbReference type="InterPro" id="IPR002491">
    <property type="entry name" value="ABC_transptr_periplasmic_BD"/>
</dbReference>
<keyword evidence="3" id="KW-0804">Transcription</keyword>
<dbReference type="PANTHER" id="PTHR43280:SF28">
    <property type="entry name" value="HTH-TYPE TRANSCRIPTIONAL ACTIVATOR RHAS"/>
    <property type="match status" value="1"/>
</dbReference>
<dbReference type="Pfam" id="PF01497">
    <property type="entry name" value="Peripla_BP_2"/>
    <property type="match status" value="1"/>
</dbReference>
<dbReference type="PROSITE" id="PS50983">
    <property type="entry name" value="FE_B12_PBP"/>
    <property type="match status" value="1"/>
</dbReference>
<dbReference type="OrthoDB" id="2461801at2"/>
<evidence type="ECO:0000313" key="6">
    <source>
        <dbReference type="EMBL" id="RED75265.1"/>
    </source>
</evidence>
<dbReference type="GO" id="GO:0003700">
    <property type="term" value="F:DNA-binding transcription factor activity"/>
    <property type="evidence" value="ECO:0007669"/>
    <property type="project" value="InterPro"/>
</dbReference>
<dbReference type="Gene3D" id="3.40.50.1980">
    <property type="entry name" value="Nitrogenase molybdenum iron protein domain"/>
    <property type="match status" value="2"/>
</dbReference>
<evidence type="ECO:0000256" key="1">
    <source>
        <dbReference type="ARBA" id="ARBA00023015"/>
    </source>
</evidence>
<organism evidence="6 7">
    <name type="scientific">Cohnella phaseoli</name>
    <dbReference type="NCBI Taxonomy" id="456490"/>
    <lineage>
        <taxon>Bacteria</taxon>
        <taxon>Bacillati</taxon>
        <taxon>Bacillota</taxon>
        <taxon>Bacilli</taxon>
        <taxon>Bacillales</taxon>
        <taxon>Paenibacillaceae</taxon>
        <taxon>Cohnella</taxon>
    </lineage>
</organism>
<dbReference type="EMBL" id="QRDZ01000016">
    <property type="protein sequence ID" value="RED75265.1"/>
    <property type="molecule type" value="Genomic_DNA"/>
</dbReference>
<evidence type="ECO:0000259" key="5">
    <source>
        <dbReference type="PROSITE" id="PS50983"/>
    </source>
</evidence>
<feature type="domain" description="Fe/B12 periplasmic-binding" evidence="5">
    <location>
        <begin position="274"/>
        <end position="536"/>
    </location>
</feature>
<keyword evidence="2" id="KW-0238">DNA-binding</keyword>
<keyword evidence="1" id="KW-0805">Transcription regulation</keyword>
<gene>
    <name evidence="6" type="ORF">DFP98_11667</name>
</gene>